<protein>
    <submittedName>
        <fullName evidence="1">Uncharacterized protein</fullName>
    </submittedName>
</protein>
<evidence type="ECO:0000313" key="2">
    <source>
        <dbReference type="Proteomes" id="UP000694050"/>
    </source>
</evidence>
<reference evidence="1" key="1">
    <citation type="submission" date="2021-04" db="EMBL/GenBank/DDBJ databases">
        <title>First draft genome resource for Brassicaceae pathogens Fusarium oxysporum f. sp. raphani and Fusarium oxysporum f. sp. rapae.</title>
        <authorList>
            <person name="Asai S."/>
        </authorList>
    </citation>
    <scope>NUCLEOTIDE SEQUENCE</scope>
    <source>
        <strain evidence="1">Tf1208</strain>
    </source>
</reference>
<dbReference type="EMBL" id="JAELUQ010000003">
    <property type="protein sequence ID" value="KAG7417128.1"/>
    <property type="molecule type" value="Genomic_DNA"/>
</dbReference>
<proteinExistence type="predicted"/>
<dbReference type="AlphaFoldDB" id="A0A8J5P1Z9"/>
<organism evidence="1 2">
    <name type="scientific">Fusarium oxysporum f. sp. rapae</name>
    <dbReference type="NCBI Taxonomy" id="485398"/>
    <lineage>
        <taxon>Eukaryota</taxon>
        <taxon>Fungi</taxon>
        <taxon>Dikarya</taxon>
        <taxon>Ascomycota</taxon>
        <taxon>Pezizomycotina</taxon>
        <taxon>Sordariomycetes</taxon>
        <taxon>Hypocreomycetidae</taxon>
        <taxon>Hypocreales</taxon>
        <taxon>Nectriaceae</taxon>
        <taxon>Fusarium</taxon>
        <taxon>Fusarium oxysporum species complex</taxon>
    </lineage>
</organism>
<comment type="caution">
    <text evidence="1">The sequence shown here is derived from an EMBL/GenBank/DDBJ whole genome shotgun (WGS) entry which is preliminary data.</text>
</comment>
<evidence type="ECO:0000313" key="1">
    <source>
        <dbReference type="EMBL" id="KAG7417128.1"/>
    </source>
</evidence>
<accession>A0A8J5P1Z9</accession>
<gene>
    <name evidence="1" type="ORF">Forpe1208_v004265</name>
</gene>
<dbReference type="Proteomes" id="UP000694050">
    <property type="component" value="Unassembled WGS sequence"/>
</dbReference>
<sequence>MILGPDVNQWITLDATKVWKVTLTYKEVLNETEDFYLLLGSYVDWDNQTASVFMWWASKDFQKMLPQFHSPKFEDWTPPPTIKLPSDTSVSQLYNGPTTPIRVKIDTGGYEVKNYFSPKPDIGTLFGLTSSPSYSYVSSSASSHIYVYRFWFLDRTLRAQAEAGDEAWKVQIGTYKLNKSTKTSIL</sequence>
<name>A0A8J5P1Z9_FUSOX</name>